<dbReference type="Proteomes" id="UP000516957">
    <property type="component" value="Unassembled WGS sequence"/>
</dbReference>
<keyword evidence="3" id="KW-1185">Reference proteome</keyword>
<dbReference type="PANTHER" id="PTHR33371:SF4">
    <property type="entry name" value="INTERMEMBRANE PHOSPHOLIPID TRANSPORT SYSTEM BINDING PROTEIN MLAD"/>
    <property type="match status" value="1"/>
</dbReference>
<dbReference type="InterPro" id="IPR005693">
    <property type="entry name" value="Mce"/>
</dbReference>
<dbReference type="Pfam" id="PF02470">
    <property type="entry name" value="MlaD"/>
    <property type="match status" value="1"/>
</dbReference>
<dbReference type="RefSeq" id="WP_179616244.1">
    <property type="nucleotide sequence ID" value="NZ_CP059163.1"/>
</dbReference>
<reference evidence="2 3" key="1">
    <citation type="submission" date="2020-07" db="EMBL/GenBank/DDBJ databases">
        <title>Sequencing the genomes of 1000 actinobacteria strains.</title>
        <authorList>
            <person name="Klenk H.-P."/>
        </authorList>
    </citation>
    <scope>NUCLEOTIDE SEQUENCE [LARGE SCALE GENOMIC DNA]</scope>
    <source>
        <strain evidence="2 3">DSM 18965</strain>
    </source>
</reference>
<proteinExistence type="predicted"/>
<organism evidence="2 3">
    <name type="scientific">Nocardioides marinisabuli</name>
    <dbReference type="NCBI Taxonomy" id="419476"/>
    <lineage>
        <taxon>Bacteria</taxon>
        <taxon>Bacillati</taxon>
        <taxon>Actinomycetota</taxon>
        <taxon>Actinomycetes</taxon>
        <taxon>Propionibacteriales</taxon>
        <taxon>Nocardioidaceae</taxon>
        <taxon>Nocardioides</taxon>
    </lineage>
</organism>
<dbReference type="GO" id="GO:0005576">
    <property type="term" value="C:extracellular region"/>
    <property type="evidence" value="ECO:0007669"/>
    <property type="project" value="TreeGrafter"/>
</dbReference>
<name>A0A7Y9F3D2_9ACTN</name>
<comment type="caution">
    <text evidence="2">The sequence shown here is derived from an EMBL/GenBank/DDBJ whole genome shotgun (WGS) entry which is preliminary data.</text>
</comment>
<dbReference type="AlphaFoldDB" id="A0A7Y9F3D2"/>
<dbReference type="InterPro" id="IPR003399">
    <property type="entry name" value="Mce/MlaD"/>
</dbReference>
<feature type="domain" description="Mce/MlaD" evidence="1">
    <location>
        <begin position="35"/>
        <end position="108"/>
    </location>
</feature>
<sequence length="402" mass="41186">MTDISKRGLVRRLAVLLVLGLLVVSTATLIRGGDTTINATFTSAEGLYVGDDVRVLGVPVGTVSQITPSETGVEVELIIEDDQPIPADARAAIVSPSLVSGRFVQLEPAYVGGPQLSDGAEISVERTAVPVTFDDVKQQLTDLTGALGPQEGADRGALGRAVVALDGSLANGNALELRRAIAGLRNATAALSDPSSDLFTTVANLDTFTRALAVNDQAVRGFAEEIDAVGEVLERNRLTLTAVLRDLSATLRTTRDFLDTNRAGISTAVRRVNLLSAALADRSDALAGSLHLGTNALINLANIVEGSALKGRATLSALDSLPQLLCGAILGAGGTAAQCDKVLSPILEALGLESLDQGLVPGINVGEPGDGDDVPIPGLAGVEIDLLQTLGSLLTGTNGGTP</sequence>
<dbReference type="NCBIfam" id="TIGR00996">
    <property type="entry name" value="Mtu_fam_mce"/>
    <property type="match status" value="1"/>
</dbReference>
<evidence type="ECO:0000313" key="3">
    <source>
        <dbReference type="Proteomes" id="UP000516957"/>
    </source>
</evidence>
<dbReference type="PANTHER" id="PTHR33371">
    <property type="entry name" value="INTERMEMBRANE PHOSPHOLIPID TRANSPORT SYSTEM BINDING PROTEIN MLAD-RELATED"/>
    <property type="match status" value="1"/>
</dbReference>
<dbReference type="EMBL" id="JACCBE010000001">
    <property type="protein sequence ID" value="NYD58661.1"/>
    <property type="molecule type" value="Genomic_DNA"/>
</dbReference>
<evidence type="ECO:0000313" key="2">
    <source>
        <dbReference type="EMBL" id="NYD58661.1"/>
    </source>
</evidence>
<evidence type="ECO:0000259" key="1">
    <source>
        <dbReference type="Pfam" id="PF02470"/>
    </source>
</evidence>
<protein>
    <submittedName>
        <fullName evidence="2">Phospholipid/cholesterol/gamma-HCH transport system substrate-binding protein</fullName>
    </submittedName>
</protein>
<gene>
    <name evidence="2" type="ORF">BKA08_002899</name>
</gene>
<dbReference type="InterPro" id="IPR052336">
    <property type="entry name" value="MlaD_Phospholipid_Transporter"/>
</dbReference>
<accession>A0A7Y9F3D2</accession>